<dbReference type="Proteomes" id="UP000585474">
    <property type="component" value="Unassembled WGS sequence"/>
</dbReference>
<gene>
    <name evidence="2" type="ORF">Acr_14g0001220</name>
</gene>
<protein>
    <submittedName>
        <fullName evidence="2">ACT-like protein tyrosine kinase family protein</fullName>
    </submittedName>
</protein>
<evidence type="ECO:0000256" key="1">
    <source>
        <dbReference type="SAM" id="MobiDB-lite"/>
    </source>
</evidence>
<evidence type="ECO:0000313" key="3">
    <source>
        <dbReference type="Proteomes" id="UP000585474"/>
    </source>
</evidence>
<name>A0A7J0FQ19_9ERIC</name>
<evidence type="ECO:0000313" key="2">
    <source>
        <dbReference type="EMBL" id="GFZ00487.1"/>
    </source>
</evidence>
<dbReference type="GO" id="GO:0016301">
    <property type="term" value="F:kinase activity"/>
    <property type="evidence" value="ECO:0007669"/>
    <property type="project" value="UniProtKB-KW"/>
</dbReference>
<reference evidence="2 3" key="1">
    <citation type="submission" date="2019-07" db="EMBL/GenBank/DDBJ databases">
        <title>De Novo Assembly of kiwifruit Actinidia rufa.</title>
        <authorList>
            <person name="Sugita-Konishi S."/>
            <person name="Sato K."/>
            <person name="Mori E."/>
            <person name="Abe Y."/>
            <person name="Kisaki G."/>
            <person name="Hamano K."/>
            <person name="Suezawa K."/>
            <person name="Otani M."/>
            <person name="Fukuda T."/>
            <person name="Manabe T."/>
            <person name="Gomi K."/>
            <person name="Tabuchi M."/>
            <person name="Akimitsu K."/>
            <person name="Kataoka I."/>
        </authorList>
    </citation>
    <scope>NUCLEOTIDE SEQUENCE [LARGE SCALE GENOMIC DNA]</scope>
    <source>
        <strain evidence="3">cv. Fuchu</strain>
    </source>
</reference>
<feature type="compositionally biased region" description="Basic and acidic residues" evidence="1">
    <location>
        <begin position="1"/>
        <end position="15"/>
    </location>
</feature>
<keyword evidence="3" id="KW-1185">Reference proteome</keyword>
<keyword evidence="2" id="KW-0418">Kinase</keyword>
<proteinExistence type="predicted"/>
<dbReference type="OrthoDB" id="784063at2759"/>
<dbReference type="EMBL" id="BJWL01000014">
    <property type="protein sequence ID" value="GFZ00487.1"/>
    <property type="molecule type" value="Genomic_DNA"/>
</dbReference>
<feature type="region of interest" description="Disordered" evidence="1">
    <location>
        <begin position="1"/>
        <end position="24"/>
    </location>
</feature>
<dbReference type="AlphaFoldDB" id="A0A7J0FQ19"/>
<sequence length="291" mass="33081">MVTKDNESCGSREMESSPVNSRRQRRKLEVYNEVLQILKVSNSQEAKEPGFDDQLWAHFDRLQIRYSLDVNVEREEDILMRNCLLQLAHDPVNRPAFEIRLVQDLGLGSDYGLLVRARIACLAEREDKKKNARNLGSPPGLYVHRPEIEELKLKLGIPSPSFPPFLSSRKHSLSEMDVLIRVIADIKTTATITEESTNLDLYESHVSGFVFFDNSEPMNPVNLVLAHSHEISECLPYLNIEANHPPMSSLAFANLTRLCPLLQKTNPIQFPAQSEWHAHSHCPTIKASKYA</sequence>
<keyword evidence="2" id="KW-0808">Transferase</keyword>
<accession>A0A7J0FQ19</accession>
<organism evidence="2 3">
    <name type="scientific">Actinidia rufa</name>
    <dbReference type="NCBI Taxonomy" id="165716"/>
    <lineage>
        <taxon>Eukaryota</taxon>
        <taxon>Viridiplantae</taxon>
        <taxon>Streptophyta</taxon>
        <taxon>Embryophyta</taxon>
        <taxon>Tracheophyta</taxon>
        <taxon>Spermatophyta</taxon>
        <taxon>Magnoliopsida</taxon>
        <taxon>eudicotyledons</taxon>
        <taxon>Gunneridae</taxon>
        <taxon>Pentapetalae</taxon>
        <taxon>asterids</taxon>
        <taxon>Ericales</taxon>
        <taxon>Actinidiaceae</taxon>
        <taxon>Actinidia</taxon>
    </lineage>
</organism>
<comment type="caution">
    <text evidence="2">The sequence shown here is derived from an EMBL/GenBank/DDBJ whole genome shotgun (WGS) entry which is preliminary data.</text>
</comment>